<dbReference type="GO" id="GO:0007166">
    <property type="term" value="P:cell surface receptor signaling pathway"/>
    <property type="evidence" value="ECO:0007669"/>
    <property type="project" value="InterPro"/>
</dbReference>
<dbReference type="InterPro" id="IPR059179">
    <property type="entry name" value="MLKL-like_MCAfunc"/>
</dbReference>
<protein>
    <submittedName>
        <fullName evidence="3">Kinase-like protein</fullName>
    </submittedName>
</protein>
<keyword evidence="3" id="KW-0418">Kinase</keyword>
<organism evidence="3 4">
    <name type="scientific">Rickenella mellea</name>
    <dbReference type="NCBI Taxonomy" id="50990"/>
    <lineage>
        <taxon>Eukaryota</taxon>
        <taxon>Fungi</taxon>
        <taxon>Dikarya</taxon>
        <taxon>Basidiomycota</taxon>
        <taxon>Agaricomycotina</taxon>
        <taxon>Agaricomycetes</taxon>
        <taxon>Hymenochaetales</taxon>
        <taxon>Rickenellaceae</taxon>
        <taxon>Rickenella</taxon>
    </lineage>
</organism>
<dbReference type="GO" id="GO:0005524">
    <property type="term" value="F:ATP binding"/>
    <property type="evidence" value="ECO:0007669"/>
    <property type="project" value="InterPro"/>
</dbReference>
<dbReference type="InterPro" id="IPR000719">
    <property type="entry name" value="Prot_kinase_dom"/>
</dbReference>
<dbReference type="PANTHER" id="PTHR44329">
    <property type="entry name" value="SERINE/THREONINE-PROTEIN KINASE TNNI3K-RELATED"/>
    <property type="match status" value="1"/>
</dbReference>
<dbReference type="AlphaFoldDB" id="A0A4Y7QEV0"/>
<feature type="coiled-coil region" evidence="1">
    <location>
        <begin position="82"/>
        <end position="109"/>
    </location>
</feature>
<dbReference type="EMBL" id="ML170162">
    <property type="protein sequence ID" value="TDL26203.1"/>
    <property type="molecule type" value="Genomic_DNA"/>
</dbReference>
<dbReference type="Pfam" id="PF00069">
    <property type="entry name" value="Pkinase"/>
    <property type="match status" value="1"/>
</dbReference>
<dbReference type="Gene3D" id="1.10.510.10">
    <property type="entry name" value="Transferase(Phosphotransferase) domain 1"/>
    <property type="match status" value="1"/>
</dbReference>
<dbReference type="SUPFAM" id="SSF56112">
    <property type="entry name" value="Protein kinase-like (PK-like)"/>
    <property type="match status" value="1"/>
</dbReference>
<keyword evidence="1" id="KW-0175">Coiled coil</keyword>
<accession>A0A4Y7QEV0</accession>
<dbReference type="InterPro" id="IPR051681">
    <property type="entry name" value="Ser/Thr_Kinases-Pseudokinases"/>
</dbReference>
<dbReference type="InterPro" id="IPR008271">
    <property type="entry name" value="Ser/Thr_kinase_AS"/>
</dbReference>
<evidence type="ECO:0000259" key="2">
    <source>
        <dbReference type="PROSITE" id="PS50011"/>
    </source>
</evidence>
<keyword evidence="4" id="KW-1185">Reference proteome</keyword>
<name>A0A4Y7QEV0_9AGAM</name>
<feature type="domain" description="Protein kinase" evidence="2">
    <location>
        <begin position="235"/>
        <end position="527"/>
    </location>
</feature>
<dbReference type="PROSITE" id="PS50011">
    <property type="entry name" value="PROTEIN_KINASE_DOM"/>
    <property type="match status" value="1"/>
</dbReference>
<keyword evidence="3" id="KW-0808">Transferase</keyword>
<dbReference type="SMART" id="SM00220">
    <property type="entry name" value="S_TKc"/>
    <property type="match status" value="1"/>
</dbReference>
<dbReference type="InterPro" id="IPR011009">
    <property type="entry name" value="Kinase-like_dom_sf"/>
</dbReference>
<dbReference type="STRING" id="50990.A0A4Y7QEV0"/>
<dbReference type="OrthoDB" id="4062651at2759"/>
<evidence type="ECO:0000313" key="4">
    <source>
        <dbReference type="Proteomes" id="UP000294933"/>
    </source>
</evidence>
<dbReference type="CDD" id="cd21037">
    <property type="entry name" value="MLKL_NTD"/>
    <property type="match status" value="1"/>
</dbReference>
<dbReference type="VEuPathDB" id="FungiDB:BD410DRAFT_571559"/>
<reference evidence="3 4" key="1">
    <citation type="submission" date="2018-06" db="EMBL/GenBank/DDBJ databases">
        <title>A transcriptomic atlas of mushroom development highlights an independent origin of complex multicellularity.</title>
        <authorList>
            <consortium name="DOE Joint Genome Institute"/>
            <person name="Krizsan K."/>
            <person name="Almasi E."/>
            <person name="Merenyi Z."/>
            <person name="Sahu N."/>
            <person name="Viragh M."/>
            <person name="Koszo T."/>
            <person name="Mondo S."/>
            <person name="Kiss B."/>
            <person name="Balint B."/>
            <person name="Kues U."/>
            <person name="Barry K."/>
            <person name="Hegedus J.C."/>
            <person name="Henrissat B."/>
            <person name="Johnson J."/>
            <person name="Lipzen A."/>
            <person name="Ohm R."/>
            <person name="Nagy I."/>
            <person name="Pangilinan J."/>
            <person name="Yan J."/>
            <person name="Xiong Y."/>
            <person name="Grigoriev I.V."/>
            <person name="Hibbett D.S."/>
            <person name="Nagy L.G."/>
        </authorList>
    </citation>
    <scope>NUCLEOTIDE SEQUENCE [LARGE SCALE GENOMIC DNA]</scope>
    <source>
        <strain evidence="3 4">SZMC22713</strain>
    </source>
</reference>
<dbReference type="Proteomes" id="UP000294933">
    <property type="component" value="Unassembled WGS sequence"/>
</dbReference>
<gene>
    <name evidence="3" type="ORF">BD410DRAFT_571559</name>
</gene>
<dbReference type="GO" id="GO:0004674">
    <property type="term" value="F:protein serine/threonine kinase activity"/>
    <property type="evidence" value="ECO:0007669"/>
    <property type="project" value="TreeGrafter"/>
</dbReference>
<dbReference type="InterPro" id="IPR036537">
    <property type="entry name" value="Adaptor_Cbl_N_dom_sf"/>
</dbReference>
<dbReference type="PROSITE" id="PS00108">
    <property type="entry name" value="PROTEIN_KINASE_ST"/>
    <property type="match status" value="1"/>
</dbReference>
<dbReference type="Gene3D" id="1.20.930.20">
    <property type="entry name" value="Adaptor protein Cbl, N-terminal domain"/>
    <property type="match status" value="1"/>
</dbReference>
<evidence type="ECO:0000256" key="1">
    <source>
        <dbReference type="SAM" id="Coils"/>
    </source>
</evidence>
<sequence length="527" mass="60016">MSTKQIVSGSLDIAVSTIGNVTQLVAAFAPVPWASPAVNVLIDILKLCQNVETNNEAVVQLGQRCELFLLAAKDDEQQYKSNGTLNALAKSLEETLEQIRTKMQGWKKLGVVKRFILQKTIADDVKNCHVLIDDTITKYSMKGQQEIIKWQAQFEMNSKKDQEHLVVLLTDVLKKQELFEELQRAQHDDIKLLLTMMQDLLGNVQAGTQRSSLQSTLYDVQQQSLQLLPNIDLTHGEVTITGHNAVGERKGFYDLEIWEGDYLGRAKCELRIIRDLQIDPEILTRFKREIEIWRALYAKDHGEYILPLYGLWMDKRPWPYMVSPWMKQGDVVQFFQKHSTIDRRKMIKRIAEAIQVLHTSTPPIAHGDVKGTNIYVNDAGNPLLADFGLSKVRLFEIDVTKFYVLFYSKIVENIEGVPFTKSRGITDAYRWYAPELASGEGKVSTRSDIFSFGMTVLELITGNRPFNEQKSAEALRLIGDGVRPERPTGPVVVARGLDDKMWKLLEECWAQKPEDRPTIQEVLARLL</sequence>
<evidence type="ECO:0000313" key="3">
    <source>
        <dbReference type="EMBL" id="TDL26203.1"/>
    </source>
</evidence>
<dbReference type="PANTHER" id="PTHR44329:SF214">
    <property type="entry name" value="PROTEIN KINASE DOMAIN-CONTAINING PROTEIN"/>
    <property type="match status" value="1"/>
</dbReference>
<proteinExistence type="predicted"/>